<dbReference type="InterPro" id="IPR022562">
    <property type="entry name" value="DUF3466"/>
</dbReference>
<evidence type="ECO:0000256" key="1">
    <source>
        <dbReference type="SAM" id="SignalP"/>
    </source>
</evidence>
<organism evidence="2 3">
    <name type="scientific">Nocardioides taihuensis</name>
    <dbReference type="NCBI Taxonomy" id="1835606"/>
    <lineage>
        <taxon>Bacteria</taxon>
        <taxon>Bacillati</taxon>
        <taxon>Actinomycetota</taxon>
        <taxon>Actinomycetes</taxon>
        <taxon>Propionibacteriales</taxon>
        <taxon>Nocardioidaceae</taxon>
        <taxon>Nocardioides</taxon>
    </lineage>
</organism>
<keyword evidence="3" id="KW-1185">Reference proteome</keyword>
<sequence length="378" mass="38848">MKRTLLRLTCGLVAAAPLLVVGAAPASVPTTAATPPAPAYVFTDLGVLGGLDSRGHALGSSGYAAGLADTSPGSWIFGFHAFRWEPVRPGATTGTIVDLGALHRRDLSAATAVNASGVTVGVSLPPTGGSTAFVYDGTLRALPGLGGRLSSAADVNDRGQVVGEARRANGRDHAVLWQPPRGAGQAFEVVDLGRPAGRFATSATAVNERGLVVGAVADRDGYAVAAVWTPDRPHGSTGTWLELPVVPGATGSVAEDVNRSGVVVGQADPRRGDRGWLWDGRMHLLPPLPGGDATYAYGVNDAGVTAGCSNVADFSARAVLWRDGQAIDLNDLMPAWAVEAGYVLREAHEINDHGQVVGVASIGDHAHAFLLTPAENWS</sequence>
<accession>A0ABW0BKA7</accession>
<comment type="caution">
    <text evidence="2">The sequence shown here is derived from an EMBL/GenBank/DDBJ whole genome shotgun (WGS) entry which is preliminary data.</text>
</comment>
<feature type="chain" id="PRO_5045810194" evidence="1">
    <location>
        <begin position="27"/>
        <end position="378"/>
    </location>
</feature>
<keyword evidence="1" id="KW-0732">Signal</keyword>
<dbReference type="Pfam" id="PF11949">
    <property type="entry name" value="DUF3466"/>
    <property type="match status" value="1"/>
</dbReference>
<evidence type="ECO:0000313" key="2">
    <source>
        <dbReference type="EMBL" id="MFC5177161.1"/>
    </source>
</evidence>
<dbReference type="Proteomes" id="UP001596087">
    <property type="component" value="Unassembled WGS sequence"/>
</dbReference>
<dbReference type="RefSeq" id="WP_378589943.1">
    <property type="nucleotide sequence ID" value="NZ_JBHSKD010000009.1"/>
</dbReference>
<protein>
    <submittedName>
        <fullName evidence="2">DUF3466 family protein</fullName>
    </submittedName>
</protein>
<name>A0ABW0BKA7_9ACTN</name>
<dbReference type="InterPro" id="IPR014262">
    <property type="entry name" value="HAF_rpt"/>
</dbReference>
<evidence type="ECO:0000313" key="3">
    <source>
        <dbReference type="Proteomes" id="UP001596087"/>
    </source>
</evidence>
<dbReference type="EMBL" id="JBHSKD010000009">
    <property type="protein sequence ID" value="MFC5177161.1"/>
    <property type="molecule type" value="Genomic_DNA"/>
</dbReference>
<gene>
    <name evidence="2" type="ORF">ACFPGP_10790</name>
</gene>
<proteinExistence type="predicted"/>
<reference evidence="3" key="1">
    <citation type="journal article" date="2019" name="Int. J. Syst. Evol. Microbiol.">
        <title>The Global Catalogue of Microorganisms (GCM) 10K type strain sequencing project: providing services to taxonomists for standard genome sequencing and annotation.</title>
        <authorList>
            <consortium name="The Broad Institute Genomics Platform"/>
            <consortium name="The Broad Institute Genome Sequencing Center for Infectious Disease"/>
            <person name="Wu L."/>
            <person name="Ma J."/>
        </authorList>
    </citation>
    <scope>NUCLEOTIDE SEQUENCE [LARGE SCALE GENOMIC DNA]</scope>
    <source>
        <strain evidence="3">DFY41</strain>
    </source>
</reference>
<feature type="signal peptide" evidence="1">
    <location>
        <begin position="1"/>
        <end position="26"/>
    </location>
</feature>
<dbReference type="NCBIfam" id="TIGR02913">
    <property type="entry name" value="HAF_rpt"/>
    <property type="match status" value="1"/>
</dbReference>